<proteinExistence type="predicted"/>
<keyword evidence="2" id="KW-0812">Transmembrane</keyword>
<evidence type="ECO:0000256" key="1">
    <source>
        <dbReference type="SAM" id="MobiDB-lite"/>
    </source>
</evidence>
<feature type="region of interest" description="Disordered" evidence="1">
    <location>
        <begin position="1"/>
        <end position="27"/>
    </location>
</feature>
<feature type="transmembrane region" description="Helical" evidence="2">
    <location>
        <begin position="35"/>
        <end position="53"/>
    </location>
</feature>
<feature type="transmembrane region" description="Helical" evidence="2">
    <location>
        <begin position="180"/>
        <end position="201"/>
    </location>
</feature>
<keyword evidence="2" id="KW-1133">Transmembrane helix</keyword>
<evidence type="ECO:0000256" key="2">
    <source>
        <dbReference type="SAM" id="Phobius"/>
    </source>
</evidence>
<reference evidence="3 4" key="1">
    <citation type="submission" date="2024-04" db="EMBL/GenBank/DDBJ databases">
        <authorList>
            <person name="Cremers G."/>
        </authorList>
    </citation>
    <scope>NUCLEOTIDE SEQUENCE [LARGE SCALE GENOMIC DNA]</scope>
    <source>
        <strain evidence="3">MeCH1-AG</strain>
    </source>
</reference>
<dbReference type="RefSeq" id="WP_348758929.1">
    <property type="nucleotide sequence ID" value="NZ_OZ026884.1"/>
</dbReference>
<evidence type="ECO:0000313" key="3">
    <source>
        <dbReference type="EMBL" id="CAL1239369.1"/>
    </source>
</evidence>
<name>A0ABM9NFJ7_9GAMM</name>
<dbReference type="Proteomes" id="UP001497493">
    <property type="component" value="Chromosome"/>
</dbReference>
<feature type="compositionally biased region" description="Basic and acidic residues" evidence="1">
    <location>
        <begin position="1"/>
        <end position="12"/>
    </location>
</feature>
<keyword evidence="2" id="KW-0472">Membrane</keyword>
<evidence type="ECO:0000313" key="4">
    <source>
        <dbReference type="Proteomes" id="UP001497493"/>
    </source>
</evidence>
<accession>A0ABM9NFJ7</accession>
<organism evidence="3 4">
    <name type="scientific">Candidatus Methylocalor cossyra</name>
    <dbReference type="NCBI Taxonomy" id="3108543"/>
    <lineage>
        <taxon>Bacteria</taxon>
        <taxon>Pseudomonadati</taxon>
        <taxon>Pseudomonadota</taxon>
        <taxon>Gammaproteobacteria</taxon>
        <taxon>Methylococcales</taxon>
        <taxon>Methylococcaceae</taxon>
        <taxon>Candidatus Methylocalor</taxon>
    </lineage>
</organism>
<protein>
    <submittedName>
        <fullName evidence="3">Uncharacterized protein</fullName>
    </submittedName>
</protein>
<dbReference type="EMBL" id="OZ026884">
    <property type="protein sequence ID" value="CAL1239369.1"/>
    <property type="molecule type" value="Genomic_DNA"/>
</dbReference>
<keyword evidence="4" id="KW-1185">Reference proteome</keyword>
<gene>
    <name evidence="3" type="ORF">MECH1_V1_0593</name>
</gene>
<sequence>MHEPLPSRRDTAELPIPQQAAGHPWPPVPRRRVRVAAAIALLLLWATVLLLFFQVHGFLDRVEAQLRAQATSGDGRIRAIRQQMDALQDKFNALLAESVEVRLKNLEKSVAVGRVGAEDLKAFQELKDDLRALETYAARNEGQGLDTLWIDHPRLRPVPEPRRAVRPDQLMDELAALRGLFQLCLVAVTLGTLVICGYWVYRYRSLRRLAASTQPPPLLPDPSRERRS</sequence>